<accession>A0A838ZJF8</accession>
<sequence>MKKLPALFFIFVIFWSCQNTKPKKKIEIDHSKTQPIFIKLGLYPSFNQPGEILINFNEKYILFYNASPYSYEELWRSEYNQNIPEKQNNLYFENHYTIVPYHSKLSDDQINPIIQKINSLSEKDYQFDPNFMMLDGMCYYFQILFSDHTFREINPLNYPNKNQFELSKMIIDLVEENSLNEANDQVLNTFKDYQKGLEKRYNEE</sequence>
<name>A0A838ZJF8_9FLAO</name>
<dbReference type="RefSeq" id="WP_182042090.1">
    <property type="nucleotide sequence ID" value="NZ_JACDZE010000001.1"/>
</dbReference>
<proteinExistence type="predicted"/>
<gene>
    <name evidence="1" type="ORF">HU137_01770</name>
</gene>
<reference evidence="1 2" key="1">
    <citation type="submission" date="2020-07" db="EMBL/GenBank/DDBJ databases">
        <title>Moheibacter lacus sp. nov., a member of the family Flavobacteriaceae isolated from freshwater lake sediment.</title>
        <authorList>
            <person name="Liu Y."/>
        </authorList>
    </citation>
    <scope>NUCLEOTIDE SEQUENCE [LARGE SCALE GENOMIC DNA]</scope>
    <source>
        <strain evidence="1 2">BDHS18</strain>
    </source>
</reference>
<evidence type="ECO:0000313" key="2">
    <source>
        <dbReference type="Proteomes" id="UP000552241"/>
    </source>
</evidence>
<comment type="caution">
    <text evidence="1">The sequence shown here is derived from an EMBL/GenBank/DDBJ whole genome shotgun (WGS) entry which is preliminary data.</text>
</comment>
<dbReference type="AlphaFoldDB" id="A0A838ZJF8"/>
<protein>
    <submittedName>
        <fullName evidence="1">Uncharacterized protein</fullName>
    </submittedName>
</protein>
<keyword evidence="2" id="KW-1185">Reference proteome</keyword>
<dbReference type="Proteomes" id="UP000552241">
    <property type="component" value="Unassembled WGS sequence"/>
</dbReference>
<organism evidence="1 2">
    <name type="scientific">Moheibacter lacus</name>
    <dbReference type="NCBI Taxonomy" id="2745851"/>
    <lineage>
        <taxon>Bacteria</taxon>
        <taxon>Pseudomonadati</taxon>
        <taxon>Bacteroidota</taxon>
        <taxon>Flavobacteriia</taxon>
        <taxon>Flavobacteriales</taxon>
        <taxon>Weeksellaceae</taxon>
        <taxon>Moheibacter</taxon>
    </lineage>
</organism>
<evidence type="ECO:0000313" key="1">
    <source>
        <dbReference type="EMBL" id="MBA5628494.1"/>
    </source>
</evidence>
<dbReference type="EMBL" id="JACDZE010000001">
    <property type="protein sequence ID" value="MBA5628494.1"/>
    <property type="molecule type" value="Genomic_DNA"/>
</dbReference>